<evidence type="ECO:0000313" key="2">
    <source>
        <dbReference type="EMBL" id="CAF4302461.1"/>
    </source>
</evidence>
<feature type="region of interest" description="Disordered" evidence="1">
    <location>
        <begin position="1"/>
        <end position="33"/>
    </location>
</feature>
<dbReference type="Proteomes" id="UP000663844">
    <property type="component" value="Unassembled WGS sequence"/>
</dbReference>
<gene>
    <name evidence="2" type="ORF">OXD698_LOCUS46175</name>
</gene>
<proteinExistence type="predicted"/>
<accession>A0A820HW64</accession>
<sequence length="33" mass="3486">MGRAGPKKVSPWVKQLWPGPWAGLSSKSSPAHG</sequence>
<feature type="non-terminal residue" evidence="2">
    <location>
        <position position="33"/>
    </location>
</feature>
<organism evidence="2 3">
    <name type="scientific">Adineta steineri</name>
    <dbReference type="NCBI Taxonomy" id="433720"/>
    <lineage>
        <taxon>Eukaryota</taxon>
        <taxon>Metazoa</taxon>
        <taxon>Spiralia</taxon>
        <taxon>Gnathifera</taxon>
        <taxon>Rotifera</taxon>
        <taxon>Eurotatoria</taxon>
        <taxon>Bdelloidea</taxon>
        <taxon>Adinetida</taxon>
        <taxon>Adinetidae</taxon>
        <taxon>Adineta</taxon>
    </lineage>
</organism>
<comment type="caution">
    <text evidence="2">The sequence shown here is derived from an EMBL/GenBank/DDBJ whole genome shotgun (WGS) entry which is preliminary data.</text>
</comment>
<reference evidence="2" key="1">
    <citation type="submission" date="2021-02" db="EMBL/GenBank/DDBJ databases">
        <authorList>
            <person name="Nowell W R."/>
        </authorList>
    </citation>
    <scope>NUCLEOTIDE SEQUENCE</scope>
</reference>
<protein>
    <submittedName>
        <fullName evidence="2">Uncharacterized protein</fullName>
    </submittedName>
</protein>
<evidence type="ECO:0000256" key="1">
    <source>
        <dbReference type="SAM" id="MobiDB-lite"/>
    </source>
</evidence>
<dbReference type="AlphaFoldDB" id="A0A820HW64"/>
<dbReference type="EMBL" id="CAJOAZ010016228">
    <property type="protein sequence ID" value="CAF4302461.1"/>
    <property type="molecule type" value="Genomic_DNA"/>
</dbReference>
<name>A0A820HW64_9BILA</name>
<evidence type="ECO:0000313" key="3">
    <source>
        <dbReference type="Proteomes" id="UP000663844"/>
    </source>
</evidence>